<evidence type="ECO:0000256" key="2">
    <source>
        <dbReference type="ARBA" id="ARBA00012587"/>
    </source>
</evidence>
<dbReference type="PIRSF" id="PIRSF019422">
    <property type="entry name" value="MltA"/>
    <property type="match status" value="1"/>
</dbReference>
<organism evidence="9">
    <name type="scientific">hydrothermal vent metagenome</name>
    <dbReference type="NCBI Taxonomy" id="652676"/>
    <lineage>
        <taxon>unclassified sequences</taxon>
        <taxon>metagenomes</taxon>
        <taxon>ecological metagenomes</taxon>
    </lineage>
</organism>
<dbReference type="InterPro" id="IPR005300">
    <property type="entry name" value="MltA_B"/>
</dbReference>
<dbReference type="GO" id="GO:0009253">
    <property type="term" value="P:peptidoglycan catabolic process"/>
    <property type="evidence" value="ECO:0007669"/>
    <property type="project" value="TreeGrafter"/>
</dbReference>
<protein>
    <recommendedName>
        <fullName evidence="2">peptidoglycan lytic exotransglycosylase</fullName>
        <ecNumber evidence="2">4.2.2.n1</ecNumber>
    </recommendedName>
    <alternativeName>
        <fullName evidence="5">Murein hydrolase A</fullName>
    </alternativeName>
</protein>
<sequence length="433" mass="46603">MKPEFGHLGKHRGKIIMRLGGLFGAMMIVSACSMAIIPEGAARGNSGEPATRSTTSARPASPIEPVAKDQRTQIGDDKNRAIGAGIAAGPDIGSLNIDPAKATAGIKAFRTSCPSLVRRTDNSGLTEGTDWQLACDAAAGWRDTDAASFFETYFEAVQIGDGKAFATGYFEPQIKGSRVRNANYMVPVYRRPPNLLDVDLGLFSGDLKDKRIRGKVDGTKLVPFEERAQIDDGALAGQGLEIAWAQDYIDFFVLQIQGSGRLQLPDGSVMRIGYAGQNGRDYTGIGRVMRERGLLQPGKTNMQGIEEWLRANPKEGMEIMRLNKSYIFFREITGPGPLGAMGYPVVGRTSIAADRMFVPLGAPVFLNMEHDIADGLWIVQDTGGAIKGSNRFDTFWGAGPDAERIAGGMSSRGQALVFLPKGSVAKLTRPTEP</sequence>
<feature type="domain" description="Lytic transglycosylase MltA" evidence="8">
    <location>
        <begin position="173"/>
        <end position="330"/>
    </location>
</feature>
<dbReference type="Pfam" id="PF03562">
    <property type="entry name" value="MltA"/>
    <property type="match status" value="1"/>
</dbReference>
<dbReference type="EMBL" id="UOEF01000262">
    <property type="protein sequence ID" value="VAV98127.1"/>
    <property type="molecule type" value="Genomic_DNA"/>
</dbReference>
<dbReference type="Pfam" id="PF06725">
    <property type="entry name" value="3D"/>
    <property type="match status" value="1"/>
</dbReference>
<evidence type="ECO:0000256" key="7">
    <source>
        <dbReference type="SAM" id="Phobius"/>
    </source>
</evidence>
<dbReference type="PANTHER" id="PTHR30124:SF0">
    <property type="entry name" value="MEMBRANE-BOUND LYTIC MUREIN TRANSGLYCOSYLASE A"/>
    <property type="match status" value="1"/>
</dbReference>
<dbReference type="SMART" id="SM00925">
    <property type="entry name" value="MltA"/>
    <property type="match status" value="1"/>
</dbReference>
<keyword evidence="4" id="KW-0961">Cell wall biogenesis/degradation</keyword>
<dbReference type="GO" id="GO:0009254">
    <property type="term" value="P:peptidoglycan turnover"/>
    <property type="evidence" value="ECO:0007669"/>
    <property type="project" value="InterPro"/>
</dbReference>
<evidence type="ECO:0000256" key="4">
    <source>
        <dbReference type="ARBA" id="ARBA00023316"/>
    </source>
</evidence>
<dbReference type="Gene3D" id="2.40.240.50">
    <property type="entry name" value="Barwin-like endoglucanases"/>
    <property type="match status" value="1"/>
</dbReference>
<dbReference type="PANTHER" id="PTHR30124">
    <property type="entry name" value="MEMBRANE-BOUND LYTIC MUREIN TRANSGLYCOSYLASE A"/>
    <property type="match status" value="1"/>
</dbReference>
<dbReference type="InterPro" id="IPR010611">
    <property type="entry name" value="3D_dom"/>
</dbReference>
<dbReference type="AlphaFoldDB" id="A0A3B0S0A5"/>
<proteinExistence type="predicted"/>
<evidence type="ECO:0000256" key="6">
    <source>
        <dbReference type="SAM" id="MobiDB-lite"/>
    </source>
</evidence>
<dbReference type="CDD" id="cd14485">
    <property type="entry name" value="mltA_like_LT_A"/>
    <property type="match status" value="1"/>
</dbReference>
<dbReference type="Gene3D" id="2.40.40.10">
    <property type="entry name" value="RlpA-like domain"/>
    <property type="match status" value="1"/>
</dbReference>
<feature type="compositionally biased region" description="Basic and acidic residues" evidence="6">
    <location>
        <begin position="66"/>
        <end position="75"/>
    </location>
</feature>
<dbReference type="InterPro" id="IPR026044">
    <property type="entry name" value="MltA"/>
</dbReference>
<dbReference type="GO" id="GO:0019867">
    <property type="term" value="C:outer membrane"/>
    <property type="evidence" value="ECO:0007669"/>
    <property type="project" value="InterPro"/>
</dbReference>
<comment type="catalytic activity">
    <reaction evidence="1">
        <text>Exolytic cleavage of the (1-&gt;4)-beta-glycosidic linkage between N-acetylmuramic acid (MurNAc) and N-acetylglucosamine (GlcNAc) residues in peptidoglycan, from either the reducing or the non-reducing ends of the peptidoglycan chains, with concomitant formation of a 1,6-anhydrobond in the MurNAc residue.</text>
        <dbReference type="EC" id="4.2.2.n1"/>
    </reaction>
</comment>
<gene>
    <name evidence="9" type="ORF">MNBD_ALPHA04-825</name>
</gene>
<keyword evidence="7" id="KW-0472">Membrane</keyword>
<feature type="transmembrane region" description="Helical" evidence="7">
    <location>
        <begin position="15"/>
        <end position="37"/>
    </location>
</feature>
<reference evidence="9" key="1">
    <citation type="submission" date="2018-06" db="EMBL/GenBank/DDBJ databases">
        <authorList>
            <person name="Zhirakovskaya E."/>
        </authorList>
    </citation>
    <scope>NUCLEOTIDE SEQUENCE</scope>
</reference>
<name>A0A3B0S0A5_9ZZZZ</name>
<dbReference type="InterPro" id="IPR036908">
    <property type="entry name" value="RlpA-like_sf"/>
</dbReference>
<evidence type="ECO:0000313" key="9">
    <source>
        <dbReference type="EMBL" id="VAV98127.1"/>
    </source>
</evidence>
<dbReference type="PROSITE" id="PS51257">
    <property type="entry name" value="PROKAR_LIPOPROTEIN"/>
    <property type="match status" value="1"/>
</dbReference>
<evidence type="ECO:0000256" key="5">
    <source>
        <dbReference type="ARBA" id="ARBA00030918"/>
    </source>
</evidence>
<dbReference type="EC" id="4.2.2.n1" evidence="2"/>
<dbReference type="CDD" id="cd14668">
    <property type="entry name" value="mlta_B"/>
    <property type="match status" value="1"/>
</dbReference>
<accession>A0A3B0S0A5</accession>
<dbReference type="GO" id="GO:0004553">
    <property type="term" value="F:hydrolase activity, hydrolyzing O-glycosyl compounds"/>
    <property type="evidence" value="ECO:0007669"/>
    <property type="project" value="InterPro"/>
</dbReference>
<keyword evidence="7" id="KW-1133">Transmembrane helix</keyword>
<evidence type="ECO:0000259" key="8">
    <source>
        <dbReference type="SMART" id="SM00925"/>
    </source>
</evidence>
<keyword evidence="7" id="KW-0812">Transmembrane</keyword>
<dbReference type="GO" id="GO:0008933">
    <property type="term" value="F:peptidoglycan lytic transglycosylase activity"/>
    <property type="evidence" value="ECO:0007669"/>
    <property type="project" value="TreeGrafter"/>
</dbReference>
<dbReference type="SUPFAM" id="SSF50685">
    <property type="entry name" value="Barwin-like endoglucanases"/>
    <property type="match status" value="1"/>
</dbReference>
<keyword evidence="3" id="KW-0456">Lyase</keyword>
<feature type="region of interest" description="Disordered" evidence="6">
    <location>
        <begin position="41"/>
        <end position="75"/>
    </location>
</feature>
<evidence type="ECO:0000256" key="1">
    <source>
        <dbReference type="ARBA" id="ARBA00001420"/>
    </source>
</evidence>
<dbReference type="GO" id="GO:0071555">
    <property type="term" value="P:cell wall organization"/>
    <property type="evidence" value="ECO:0007669"/>
    <property type="project" value="UniProtKB-KW"/>
</dbReference>
<evidence type="ECO:0000256" key="3">
    <source>
        <dbReference type="ARBA" id="ARBA00023239"/>
    </source>
</evidence>